<dbReference type="InterPro" id="IPR036884">
    <property type="entry name" value="2Fe-2S-bd_dom_sf"/>
</dbReference>
<feature type="binding site" evidence="17">
    <location>
        <position position="147"/>
    </location>
    <ligand>
        <name>[2Fe-2S] cluster</name>
        <dbReference type="ChEBI" id="CHEBI:190135"/>
        <label>2</label>
    </ligand>
</feature>
<dbReference type="EMBL" id="OE839244">
    <property type="protein sequence ID" value="CAD7586374.1"/>
    <property type="molecule type" value="Genomic_DNA"/>
</dbReference>
<name>A0A7R9PHB5_TIMGE</name>
<evidence type="ECO:0000259" key="18">
    <source>
        <dbReference type="PROSITE" id="PS51387"/>
    </source>
</evidence>
<feature type="binding site" evidence="16">
    <location>
        <position position="1010"/>
    </location>
    <ligand>
        <name>substrate</name>
    </ligand>
</feature>
<protein>
    <recommendedName>
        <fullName evidence="18">FAD-binding PCMH-type domain-containing protein</fullName>
    </recommendedName>
</protein>
<evidence type="ECO:0000256" key="10">
    <source>
        <dbReference type="ARBA" id="ARBA00023002"/>
    </source>
</evidence>
<dbReference type="SUPFAM" id="SSF54292">
    <property type="entry name" value="2Fe-2S ferredoxin-like"/>
    <property type="match status" value="1"/>
</dbReference>
<feature type="binding site" evidence="17">
    <location>
        <position position="82"/>
    </location>
    <ligand>
        <name>[2Fe-2S] cluster</name>
        <dbReference type="ChEBI" id="CHEBI:190135"/>
        <label>1</label>
    </ligand>
</feature>
<evidence type="ECO:0000256" key="15">
    <source>
        <dbReference type="PIRSR" id="PIRSR000127-1"/>
    </source>
</evidence>
<dbReference type="SMART" id="SM01008">
    <property type="entry name" value="Ald_Xan_dh_C"/>
    <property type="match status" value="1"/>
</dbReference>
<evidence type="ECO:0000256" key="14">
    <source>
        <dbReference type="ARBA" id="ARBA00034078"/>
    </source>
</evidence>
<dbReference type="Pfam" id="PF00941">
    <property type="entry name" value="FAD_binding_5"/>
    <property type="match status" value="1"/>
</dbReference>
<keyword evidence="9 16" id="KW-0274">FAD</keyword>
<organism evidence="19">
    <name type="scientific">Timema genevievae</name>
    <name type="common">Walking stick</name>
    <dbReference type="NCBI Taxonomy" id="629358"/>
    <lineage>
        <taxon>Eukaryota</taxon>
        <taxon>Metazoa</taxon>
        <taxon>Ecdysozoa</taxon>
        <taxon>Arthropoda</taxon>
        <taxon>Hexapoda</taxon>
        <taxon>Insecta</taxon>
        <taxon>Pterygota</taxon>
        <taxon>Neoptera</taxon>
        <taxon>Polyneoptera</taxon>
        <taxon>Phasmatodea</taxon>
        <taxon>Timematodea</taxon>
        <taxon>Timematoidea</taxon>
        <taxon>Timematidae</taxon>
        <taxon>Timema</taxon>
    </lineage>
</organism>
<evidence type="ECO:0000256" key="7">
    <source>
        <dbReference type="ARBA" id="ARBA00022714"/>
    </source>
</evidence>
<evidence type="ECO:0000256" key="8">
    <source>
        <dbReference type="ARBA" id="ARBA00022723"/>
    </source>
</evidence>
<dbReference type="InterPro" id="IPR006058">
    <property type="entry name" value="2Fe2S_fd_BS"/>
</dbReference>
<feature type="binding site" evidence="16">
    <location>
        <position position="379"/>
    </location>
    <ligand>
        <name>FAD</name>
        <dbReference type="ChEBI" id="CHEBI:57692"/>
    </ligand>
</feature>
<dbReference type="Gene3D" id="3.10.20.30">
    <property type="match status" value="1"/>
</dbReference>
<dbReference type="Gene3D" id="3.30.43.10">
    <property type="entry name" value="Uridine Diphospho-n-acetylenolpyruvylglucosamine Reductase, domain 2"/>
    <property type="match status" value="1"/>
</dbReference>
<evidence type="ECO:0000256" key="6">
    <source>
        <dbReference type="ARBA" id="ARBA00022630"/>
    </source>
</evidence>
<dbReference type="FunFam" id="3.30.465.10:FF:000004">
    <property type="entry name" value="Xanthine dehydrogenase/oxidase"/>
    <property type="match status" value="1"/>
</dbReference>
<comment type="subunit">
    <text evidence="4">Homodimer.</text>
</comment>
<feature type="binding site" evidence="16">
    <location>
        <position position="465"/>
    </location>
    <ligand>
        <name>FAD</name>
        <dbReference type="ChEBI" id="CHEBI:57692"/>
    </ligand>
</feature>
<evidence type="ECO:0000256" key="13">
    <source>
        <dbReference type="ARBA" id="ARBA00023140"/>
    </source>
</evidence>
<dbReference type="PIRSF" id="PIRSF000127">
    <property type="entry name" value="Xanthine_DH"/>
    <property type="match status" value="1"/>
</dbReference>
<feature type="binding site" evidence="17">
    <location>
        <position position="767"/>
    </location>
    <ligand>
        <name>Mo-molybdopterin</name>
        <dbReference type="ChEBI" id="CHEBI:71302"/>
    </ligand>
    <ligandPart>
        <name>Mo</name>
        <dbReference type="ChEBI" id="CHEBI:28685"/>
    </ligandPart>
</feature>
<feature type="binding site" evidence="17">
    <location>
        <position position="181"/>
    </location>
    <ligand>
        <name>[2Fe-2S] cluster</name>
        <dbReference type="ChEBI" id="CHEBI:190135"/>
        <label>2</label>
    </ligand>
</feature>
<dbReference type="InterPro" id="IPR046867">
    <property type="entry name" value="AldOxase/xan_DH_MoCoBD2"/>
</dbReference>
<dbReference type="GO" id="GO:0005777">
    <property type="term" value="C:peroxisome"/>
    <property type="evidence" value="ECO:0007669"/>
    <property type="project" value="UniProtKB-SubCell"/>
</dbReference>
<dbReference type="InterPro" id="IPR008274">
    <property type="entry name" value="AldOxase/xan_DH_MoCoBD1"/>
</dbReference>
<dbReference type="Pfam" id="PF01315">
    <property type="entry name" value="Ald_Xan_dh_C"/>
    <property type="match status" value="1"/>
</dbReference>
<dbReference type="InterPro" id="IPR036318">
    <property type="entry name" value="FAD-bd_PCMH-like_sf"/>
</dbReference>
<evidence type="ECO:0000256" key="3">
    <source>
        <dbReference type="ARBA" id="ARBA00006849"/>
    </source>
</evidence>
<dbReference type="InterPro" id="IPR002888">
    <property type="entry name" value="2Fe-2S-bd"/>
</dbReference>
<dbReference type="InterPro" id="IPR002346">
    <property type="entry name" value="Mopterin_DH_FAD-bd"/>
</dbReference>
<dbReference type="PROSITE" id="PS00197">
    <property type="entry name" value="2FE2S_FER_1"/>
    <property type="match status" value="1"/>
</dbReference>
<dbReference type="Gene3D" id="3.30.390.50">
    <property type="entry name" value="CO dehydrogenase flavoprotein, C-terminal domain"/>
    <property type="match status" value="1"/>
</dbReference>
<feature type="binding site" evidence="16">
    <location>
        <position position="447"/>
    </location>
    <ligand>
        <name>FAD</name>
        <dbReference type="ChEBI" id="CHEBI:57692"/>
    </ligand>
</feature>
<keyword evidence="11 17" id="KW-0408">Iron</keyword>
<comment type="cofactor">
    <cofactor evidence="17">
        <name>Mo-molybdopterin</name>
        <dbReference type="ChEBI" id="CHEBI:71302"/>
    </cofactor>
    <text evidence="17">Binds 1 Mo-molybdopterin (Mo-MPT) cofactor per subunit.</text>
</comment>
<comment type="subcellular location">
    <subcellularLocation>
        <location evidence="2">Peroxisome</location>
    </subcellularLocation>
</comment>
<dbReference type="Gene3D" id="3.90.1170.50">
    <property type="entry name" value="Aldehyde oxidase/xanthine dehydrogenase, a/b hammerhead"/>
    <property type="match status" value="1"/>
</dbReference>
<dbReference type="FunFam" id="3.30.43.10:FF:000001">
    <property type="entry name" value="Xanthine dehydrogenase/oxidase"/>
    <property type="match status" value="1"/>
</dbReference>
<feature type="binding site" evidence="17">
    <location>
        <position position="74"/>
    </location>
    <ligand>
        <name>[2Fe-2S] cluster</name>
        <dbReference type="ChEBI" id="CHEBI:190135"/>
        <label>1</label>
    </ligand>
</feature>
<dbReference type="GO" id="GO:0016491">
    <property type="term" value="F:oxidoreductase activity"/>
    <property type="evidence" value="ECO:0007669"/>
    <property type="project" value="UniProtKB-KW"/>
</dbReference>
<dbReference type="SUPFAM" id="SSF54665">
    <property type="entry name" value="CO dehydrogenase molybdoprotein N-domain-like"/>
    <property type="match status" value="1"/>
</dbReference>
<dbReference type="SUPFAM" id="SSF56176">
    <property type="entry name" value="FAD-binding/transporter-associated domain-like"/>
    <property type="match status" value="1"/>
</dbReference>
<feature type="binding site" evidence="17">
    <location>
        <position position="1101"/>
    </location>
    <ligand>
        <name>Mo-molybdopterin</name>
        <dbReference type="ChEBI" id="CHEBI:71302"/>
    </ligand>
    <ligandPart>
        <name>Mo</name>
        <dbReference type="ChEBI" id="CHEBI:28685"/>
    </ligandPart>
</feature>
<keyword evidence="13" id="KW-0576">Peroxisome</keyword>
<feature type="domain" description="FAD-binding PCMH-type" evidence="18">
    <location>
        <begin position="269"/>
        <end position="457"/>
    </location>
</feature>
<feature type="binding site" evidence="17">
    <location>
        <position position="798"/>
    </location>
    <ligand>
        <name>Mo-molybdopterin</name>
        <dbReference type="ChEBI" id="CHEBI:71302"/>
    </ligand>
    <ligandPart>
        <name>Mo</name>
        <dbReference type="ChEBI" id="CHEBI:28685"/>
    </ligandPart>
</feature>
<dbReference type="SUPFAM" id="SSF55447">
    <property type="entry name" value="CO dehydrogenase flavoprotein C-terminal domain-like"/>
    <property type="match status" value="1"/>
</dbReference>
<keyword evidence="6" id="KW-0285">Flavoprotein</keyword>
<dbReference type="Gene3D" id="1.10.150.120">
    <property type="entry name" value="[2Fe-2S]-binding domain"/>
    <property type="match status" value="1"/>
</dbReference>
<comment type="similarity">
    <text evidence="3">Belongs to the xanthine dehydrogenase family.</text>
</comment>
<feature type="binding site" evidence="17">
    <location>
        <position position="104"/>
    </location>
    <ligand>
        <name>[2Fe-2S] cluster</name>
        <dbReference type="ChEBI" id="CHEBI:190135"/>
        <label>1</label>
    </ligand>
</feature>
<evidence type="ECO:0000256" key="9">
    <source>
        <dbReference type="ARBA" id="ARBA00022827"/>
    </source>
</evidence>
<dbReference type="PANTHER" id="PTHR45444">
    <property type="entry name" value="XANTHINE DEHYDROGENASE"/>
    <property type="match status" value="1"/>
</dbReference>
<evidence type="ECO:0000256" key="12">
    <source>
        <dbReference type="ARBA" id="ARBA00023014"/>
    </source>
</evidence>
<gene>
    <name evidence="19" type="ORF">TGEB3V08_LOCUS747</name>
</gene>
<keyword evidence="5 17" id="KW-0500">Molybdenum</keyword>
<keyword evidence="7 17" id="KW-0001">2Fe-2S</keyword>
<dbReference type="InterPro" id="IPR012675">
    <property type="entry name" value="Beta-grasp_dom_sf"/>
</dbReference>
<dbReference type="InterPro" id="IPR022407">
    <property type="entry name" value="OxRdtase_Mopterin_BS"/>
</dbReference>
<dbReference type="Gene3D" id="3.30.465.10">
    <property type="match status" value="1"/>
</dbReference>
<comment type="cofactor">
    <cofactor evidence="1 16">
        <name>FAD</name>
        <dbReference type="ChEBI" id="CHEBI:57692"/>
    </cofactor>
</comment>
<dbReference type="Pfam" id="PF20256">
    <property type="entry name" value="MoCoBD_2"/>
    <property type="match status" value="2"/>
</dbReference>
<comment type="cofactor">
    <cofactor evidence="17">
        <name>[2Fe-2S] cluster</name>
        <dbReference type="ChEBI" id="CHEBI:190135"/>
    </cofactor>
    <text evidence="17">Binds 2 [2Fe-2S] clusters.</text>
</comment>
<dbReference type="FunFam" id="3.90.1170.50:FF:000001">
    <property type="entry name" value="Aldehyde oxidase 1"/>
    <property type="match status" value="1"/>
</dbReference>
<dbReference type="InterPro" id="IPR036010">
    <property type="entry name" value="2Fe-2S_ferredoxin-like_sf"/>
</dbReference>
<dbReference type="Pfam" id="PF02738">
    <property type="entry name" value="MoCoBD_1"/>
    <property type="match status" value="1"/>
</dbReference>
<dbReference type="InterPro" id="IPR016166">
    <property type="entry name" value="FAD-bd_PCMH"/>
</dbReference>
<dbReference type="InterPro" id="IPR005107">
    <property type="entry name" value="CO_DH_flav_C"/>
</dbReference>
<feature type="binding site" evidence="17">
    <location>
        <position position="912"/>
    </location>
    <ligand>
        <name>Mo-molybdopterin</name>
        <dbReference type="ChEBI" id="CHEBI:71302"/>
    </ligand>
    <ligandPart>
        <name>Mo</name>
        <dbReference type="ChEBI" id="CHEBI:28685"/>
    </ligandPart>
</feature>
<dbReference type="Pfam" id="PF03450">
    <property type="entry name" value="CO_deh_flav_C"/>
    <property type="match status" value="1"/>
</dbReference>
<dbReference type="SMART" id="SM01092">
    <property type="entry name" value="CO_deh_flav_C"/>
    <property type="match status" value="1"/>
</dbReference>
<reference evidence="19" key="1">
    <citation type="submission" date="2020-11" db="EMBL/GenBank/DDBJ databases">
        <authorList>
            <person name="Tran Van P."/>
        </authorList>
    </citation>
    <scope>NUCLEOTIDE SEQUENCE</scope>
</reference>
<evidence type="ECO:0000256" key="11">
    <source>
        <dbReference type="ARBA" id="ARBA00023004"/>
    </source>
</evidence>
<dbReference type="Gene3D" id="3.30.365.10">
    <property type="entry name" value="Aldehyde oxidase/xanthine dehydrogenase, molybdopterin binding domain"/>
    <property type="match status" value="4"/>
</dbReference>
<feature type="binding site" evidence="16">
    <location>
        <begin position="299"/>
        <end position="306"/>
    </location>
    <ligand>
        <name>FAD</name>
        <dbReference type="ChEBI" id="CHEBI:57692"/>
    </ligand>
</feature>
<evidence type="ECO:0000256" key="2">
    <source>
        <dbReference type="ARBA" id="ARBA00004275"/>
    </source>
</evidence>
<evidence type="ECO:0000256" key="1">
    <source>
        <dbReference type="ARBA" id="ARBA00001974"/>
    </source>
</evidence>
<keyword evidence="12 17" id="KW-0411">Iron-sulfur</keyword>
<feature type="binding site" evidence="16">
    <location>
        <position position="880"/>
    </location>
    <ligand>
        <name>substrate</name>
    </ligand>
</feature>
<dbReference type="InterPro" id="IPR016169">
    <property type="entry name" value="FAD-bd_PCMH_sub2"/>
</dbReference>
<dbReference type="SUPFAM" id="SSF56003">
    <property type="entry name" value="Molybdenum cofactor-binding domain"/>
    <property type="match status" value="1"/>
</dbReference>
<dbReference type="InterPro" id="IPR036683">
    <property type="entry name" value="CO_DH_flav_C_dom_sf"/>
</dbReference>
<dbReference type="FunFam" id="3.30.365.10:FF:000001">
    <property type="entry name" value="Xanthine dehydrogenase oxidase"/>
    <property type="match status" value="1"/>
</dbReference>
<proteinExistence type="inferred from homology"/>
<dbReference type="GO" id="GO:0051537">
    <property type="term" value="F:2 iron, 2 sulfur cluster binding"/>
    <property type="evidence" value="ECO:0007669"/>
    <property type="project" value="UniProtKB-KW"/>
</dbReference>
<evidence type="ECO:0000256" key="5">
    <source>
        <dbReference type="ARBA" id="ARBA00022505"/>
    </source>
</evidence>
<dbReference type="FunFam" id="3.30.365.10:FF:000004">
    <property type="entry name" value="Xanthine dehydrogenase oxidase"/>
    <property type="match status" value="1"/>
</dbReference>
<feature type="binding site" evidence="16">
    <location>
        <position position="802"/>
    </location>
    <ligand>
        <name>substrate</name>
    </ligand>
</feature>
<feature type="binding site" evidence="17">
    <location>
        <position position="179"/>
    </location>
    <ligand>
        <name>[2Fe-2S] cluster</name>
        <dbReference type="ChEBI" id="CHEBI:190135"/>
        <label>2</label>
    </ligand>
</feature>
<evidence type="ECO:0000256" key="4">
    <source>
        <dbReference type="ARBA" id="ARBA00011738"/>
    </source>
</evidence>
<evidence type="ECO:0000256" key="17">
    <source>
        <dbReference type="PIRSR" id="PIRSR000127-3"/>
    </source>
</evidence>
<accession>A0A7R9PHB5</accession>
<dbReference type="InterPro" id="IPR037165">
    <property type="entry name" value="AldOxase/xan_DH_Mopterin-bd_sf"/>
</dbReference>
<keyword evidence="8 17" id="KW-0479">Metal-binding</keyword>
<feature type="binding site" evidence="17">
    <location>
        <position position="79"/>
    </location>
    <ligand>
        <name>[2Fe-2S] cluster</name>
        <dbReference type="ChEBI" id="CHEBI:190135"/>
        <label>1</label>
    </ligand>
</feature>
<dbReference type="PROSITE" id="PS51387">
    <property type="entry name" value="FAD_PCMH"/>
    <property type="match status" value="1"/>
</dbReference>
<dbReference type="FunFam" id="3.30.365.10:FF:000003">
    <property type="entry name" value="Aldehyde oxidase 1"/>
    <property type="match status" value="1"/>
</dbReference>
<dbReference type="GO" id="GO:0071949">
    <property type="term" value="F:FAD binding"/>
    <property type="evidence" value="ECO:0007669"/>
    <property type="project" value="InterPro"/>
</dbReference>
<feature type="binding site" evidence="16">
    <location>
        <position position="402"/>
    </location>
    <ligand>
        <name>FAD</name>
        <dbReference type="ChEBI" id="CHEBI:57692"/>
    </ligand>
</feature>
<comment type="cofactor">
    <cofactor evidence="14">
        <name>[2Fe-2S] cluster</name>
        <dbReference type="ChEBI" id="CHEBI:190135"/>
    </cofactor>
</comment>
<evidence type="ECO:0000313" key="19">
    <source>
        <dbReference type="EMBL" id="CAD7586374.1"/>
    </source>
</evidence>
<dbReference type="Pfam" id="PF01799">
    <property type="entry name" value="Fer2_2"/>
    <property type="match status" value="1"/>
</dbReference>
<dbReference type="SUPFAM" id="SSF47741">
    <property type="entry name" value="CO dehydrogenase ISP C-domain like"/>
    <property type="match status" value="1"/>
</dbReference>
<feature type="binding site" evidence="16">
    <location>
        <position position="914"/>
    </location>
    <ligand>
        <name>substrate</name>
    </ligand>
</feature>
<keyword evidence="10" id="KW-0560">Oxidoreductase</keyword>
<evidence type="ECO:0000256" key="16">
    <source>
        <dbReference type="PIRSR" id="PIRSR000127-2"/>
    </source>
</evidence>
<sequence length="1469" mass="162786">MVCSAAVLQDVELCSAVHLTTLKPVVHACLNSFALLALCAETRDARDDCQFITKEVLCFPDPSVVRLCGTKLGCGEGGCGACTVMVSRYDRGKKQVIHRSVNACLAPVAAMHGLAVTTVEGIGSTKTRLHAVQKRIAESHGSQCGFCTPGIVMSMYTLLRNTGRPTSEELETALQGNLCRCTGYRPILEGFRVFTEDWERRQAAQYSNGLVNGSCGMGDKCCKVNGTASHEEEQLFDKSQFVPYDPTQEPIFPPELKMSAQFDLELLIIKGPRSTWYRPTNLEYLLDLKEKFPDLTSRIVGGNSEVGVEVKNRKTFFPVLIHPLEISELLSVSRTSSGVRAGAAVTLTNLSHVLKEEIHTQPEYKTRIFQSIVEILHWFAGEQIRNVSAIGGNLMTSSPISDLNQIYLAAGVEIEVQSKEHGLRKIKMDHSFFTGYRRNVVKPNEVLIAINIPYTKQNQYFYAYKQSKRRDDDIAIVNLAVNVEFEAGSTTISDIAVACGGLAATTVLATSVKKSIGSLFFKAFLAISEDLGLNLPAKYQSATTGFHTKPPKSSQYFRVAPPGQRADDPVGRMMVHKSAQKQATGEAVYCDDIPHYENELYLTLVLSSQAHALIKSIDASKALEIEGTVAFFCARDIPDKLNRYGMVNDEEIFASKEVTCQGQVIGAIVAKNQLIGQQAAKLVNVEYEVLDDVIVTLEDAIEKKSYFPGFPTKLTRGDIDQAFAESDHQICGEVRIGGQEHFYLETQTCIAVPKGEDDELELFCSTQNPTELQKFVAESLGILIHKVVCRVKRMGGGFGGKESRSTLVALPVALAAHRLNRPVRCMLDRDEDMMITGTRHPFLGRYKVAFTKEGKLIGCDIQIYSNGGHTMDLSFPVLQRAMFHFSNAYFIPNVRVNGYVCKTNIPSNTAFRGFGAPQGMFFGENMIRDVAIFLRKDPLEIAELNLLKEGEKTHYNQAIVNCPLRRCWDECLQRANFTARKVEVDNFNRQNRWKKRGLSVVPTMFGISFTALFLNQAGALVMVYEDGSVLLTHGGTEMGQGLHTKMIQLANAPVVLSPTAEDGEIEVRISVASRVLEIPHEYVHITETSTDKVPNTSATAASAGSDLNGMAVMNACQVIVDRLKPYKEANPKGKWKDWVHTAYFDRVSLSATGFYKTPDIGFDWDKNEGNPFNYYTFGTSCSEVEIDCLTGDHQVLRTDIVMDLGESLNPAIDVGQVEGGFVQGQGLFTLEETLFSPKGALFTRGPGWYKIPGFADIPIEFNVSLMKGVSNPRAIYSSKAVGEPPLFLAASIFFAIKYALVAARAESGKTDWFRLDSPATAERIRVAAADSIAEKRLHLRRLRAIIVKNFDPDGKITSSRGLKYKTDHFENVSGQTSLKHAQMTTALRKFYYNHLRPSAFSSAGKLQKASRVDEIKVNEWLTGQDAYNLYRSLRKGFPRNPYRVANINNVWKIDLVDLLNIIEVFSKYA</sequence>
<feature type="active site" description="Proton acceptor" evidence="15">
    <location>
        <position position="1283"/>
    </location>
</feature>
<dbReference type="PROSITE" id="PS00559">
    <property type="entry name" value="MOLYBDOPTERIN_EUK"/>
    <property type="match status" value="1"/>
</dbReference>
<dbReference type="InterPro" id="IPR000674">
    <property type="entry name" value="Ald_Oxase/Xan_DH_a/b"/>
</dbReference>
<dbReference type="PANTHER" id="PTHR45444:SF3">
    <property type="entry name" value="XANTHINE DEHYDROGENASE"/>
    <property type="match status" value="1"/>
</dbReference>
<dbReference type="InterPro" id="IPR016208">
    <property type="entry name" value="Ald_Oxase/xanthine_DH-like"/>
</dbReference>
<feature type="binding site" evidence="17">
    <location>
        <position position="144"/>
    </location>
    <ligand>
        <name>[2Fe-2S] cluster</name>
        <dbReference type="ChEBI" id="CHEBI:190135"/>
        <label>2</label>
    </ligand>
</feature>
<dbReference type="GO" id="GO:0005506">
    <property type="term" value="F:iron ion binding"/>
    <property type="evidence" value="ECO:0007669"/>
    <property type="project" value="InterPro"/>
</dbReference>
<dbReference type="InterPro" id="IPR016167">
    <property type="entry name" value="FAD-bd_PCMH_sub1"/>
</dbReference>
<dbReference type="InterPro" id="IPR036856">
    <property type="entry name" value="Ald_Oxase/Xan_DH_a/b_sf"/>
</dbReference>
<dbReference type="GO" id="GO:0043546">
    <property type="term" value="F:molybdopterin cofactor binding"/>
    <property type="evidence" value="ECO:0007669"/>
    <property type="project" value="InterPro"/>
</dbReference>